<dbReference type="Proteomes" id="UP000216867">
    <property type="component" value="Unassembled WGS sequence"/>
</dbReference>
<name>A0A269ZJ67_9MICO</name>
<sequence length="232" mass="25445">MARPVATPPDPFKPAEDLVPAGTVLLRVYSPGPSNRAPNDFNPGTSLAVRATQKGDVFPVSRFSFFLDDAVPARPVPTLYASPSENVALWEMLLRDRAPDDTDALPRALFRGRVLAQVRASRDLRVASLAGADMHTFNLPPDELTSPGSDRYAETIPWARTAWRAGFDGIRYVSRRDPSGLAFVFFDSGRSAPVFERARPGDLLQSFDDLSDDGGFDWLAARLARWGIVAEL</sequence>
<organism evidence="2 4">
    <name type="scientific">Brevibacterium casei</name>
    <dbReference type="NCBI Taxonomy" id="33889"/>
    <lineage>
        <taxon>Bacteria</taxon>
        <taxon>Bacillati</taxon>
        <taxon>Actinomycetota</taxon>
        <taxon>Actinomycetes</taxon>
        <taxon>Micrococcales</taxon>
        <taxon>Brevibacteriaceae</taxon>
        <taxon>Brevibacterium</taxon>
    </lineage>
</organism>
<dbReference type="AlphaFoldDB" id="A0A269ZJ67"/>
<dbReference type="Proteomes" id="UP000594979">
    <property type="component" value="Chromosome"/>
</dbReference>
<reference evidence="3 5" key="2">
    <citation type="submission" date="2020-12" db="EMBL/GenBank/DDBJ databases">
        <title>FDA dAtabase for Regulatory Grade micrObial Sequences (FDA-ARGOS): Supporting development and validation of Infectious Disease Dx tests.</title>
        <authorList>
            <person name="Sproer C."/>
            <person name="Gronow S."/>
            <person name="Severitt S."/>
            <person name="Schroder I."/>
            <person name="Tallon L."/>
            <person name="Sadzewicz L."/>
            <person name="Zhao X."/>
            <person name="Boylan J."/>
            <person name="Ott S."/>
            <person name="Bowen H."/>
            <person name="Vavikolanu K."/>
            <person name="Mehta A."/>
            <person name="Aluvathingal J."/>
            <person name="Nadendla S."/>
            <person name="Lowell S."/>
            <person name="Myers T."/>
            <person name="Yan Y."/>
            <person name="Sichtig H."/>
        </authorList>
    </citation>
    <scope>NUCLEOTIDE SEQUENCE [LARGE SCALE GENOMIC DNA]</scope>
    <source>
        <strain evidence="3 5">FDAARGOS_902</strain>
    </source>
</reference>
<gene>
    <name evidence="2" type="ORF">B8X04_00285</name>
    <name evidence="3" type="ORF">I6G59_06225</name>
</gene>
<dbReference type="Pfam" id="PF08808">
    <property type="entry name" value="RES"/>
    <property type="match status" value="1"/>
</dbReference>
<dbReference type="KEGG" id="bcau:I6G59_06225"/>
<dbReference type="EMBL" id="CP065682">
    <property type="protein sequence ID" value="QPS34901.1"/>
    <property type="molecule type" value="Genomic_DNA"/>
</dbReference>
<evidence type="ECO:0000313" key="5">
    <source>
        <dbReference type="Proteomes" id="UP000594979"/>
    </source>
</evidence>
<dbReference type="SMART" id="SM00953">
    <property type="entry name" value="RES"/>
    <property type="match status" value="1"/>
</dbReference>
<reference evidence="2 4" key="1">
    <citation type="submission" date="2017-04" db="EMBL/GenBank/DDBJ databases">
        <title>Kefir bacterial isolates.</title>
        <authorList>
            <person name="Kim Y."/>
            <person name="Blasche S."/>
            <person name="Patil K.R."/>
        </authorList>
    </citation>
    <scope>NUCLEOTIDE SEQUENCE [LARGE SCALE GENOMIC DNA]</scope>
    <source>
        <strain evidence="2 4">OG2</strain>
    </source>
</reference>
<feature type="domain" description="RES" evidence="1">
    <location>
        <begin position="59"/>
        <end position="200"/>
    </location>
</feature>
<evidence type="ECO:0000313" key="3">
    <source>
        <dbReference type="EMBL" id="QPS34901.1"/>
    </source>
</evidence>
<accession>A0A269ZJ67</accession>
<protein>
    <submittedName>
        <fullName evidence="3">RES family NAD+ phosphorylase</fullName>
    </submittedName>
</protein>
<evidence type="ECO:0000313" key="2">
    <source>
        <dbReference type="EMBL" id="PAK97056.1"/>
    </source>
</evidence>
<evidence type="ECO:0000313" key="4">
    <source>
        <dbReference type="Proteomes" id="UP000216867"/>
    </source>
</evidence>
<proteinExistence type="predicted"/>
<dbReference type="InterPro" id="IPR014914">
    <property type="entry name" value="RES_dom"/>
</dbReference>
<evidence type="ECO:0000259" key="1">
    <source>
        <dbReference type="SMART" id="SM00953"/>
    </source>
</evidence>
<dbReference type="RefSeq" id="WP_095375058.1">
    <property type="nucleotide sequence ID" value="NZ_CBDRLP010000010.1"/>
</dbReference>
<dbReference type="EMBL" id="NCWY01000001">
    <property type="protein sequence ID" value="PAK97056.1"/>
    <property type="molecule type" value="Genomic_DNA"/>
</dbReference>